<comment type="caution">
    <text evidence="1">The sequence shown here is derived from an EMBL/GenBank/DDBJ whole genome shotgun (WGS) entry which is preliminary data.</text>
</comment>
<accession>A0A1J5SLB0</accession>
<dbReference type="EMBL" id="MLJW01000027">
    <property type="protein sequence ID" value="OIR09239.1"/>
    <property type="molecule type" value="Genomic_DNA"/>
</dbReference>
<reference evidence="1" key="1">
    <citation type="submission" date="2016-10" db="EMBL/GenBank/DDBJ databases">
        <title>Sequence of Gallionella enrichment culture.</title>
        <authorList>
            <person name="Poehlein A."/>
            <person name="Muehling M."/>
            <person name="Daniel R."/>
        </authorList>
    </citation>
    <scope>NUCLEOTIDE SEQUENCE</scope>
</reference>
<protein>
    <submittedName>
        <fullName evidence="1">Uncharacterized protein</fullName>
    </submittedName>
</protein>
<gene>
    <name evidence="1" type="ORF">GALL_84690</name>
</gene>
<name>A0A1J5SLB0_9ZZZZ</name>
<organism evidence="1">
    <name type="scientific">mine drainage metagenome</name>
    <dbReference type="NCBI Taxonomy" id="410659"/>
    <lineage>
        <taxon>unclassified sequences</taxon>
        <taxon>metagenomes</taxon>
        <taxon>ecological metagenomes</taxon>
    </lineage>
</organism>
<evidence type="ECO:0000313" key="1">
    <source>
        <dbReference type="EMBL" id="OIR09239.1"/>
    </source>
</evidence>
<proteinExistence type="predicted"/>
<dbReference type="AlphaFoldDB" id="A0A1J5SLB0"/>
<sequence>MTTPLSFREVAGAFVELVNGAAYRPRPSDPTVPLSRRLEGQTVLVLALARDRAATQLVRFEGGRSTRLGESRQFAARDRGELVRAVAAEAARAHVAWAVVVLTLGWQAQIAPRAARQPGDTAFDRFRVLRDEPELLVSQPKADFVYAAVDHPTLDRSIVFSCRRKDVDDMLADVAAAGLRVAGVRLGVASQLEHWFNYHRNHALDRDLLVTDGMSVLLVNAFEGDLVAVGHGGREGSPVPRQASARPAEVPRDLARFLRDNGDRPVRYLGPPELLDGAIVGAELCAQVLKESEDATAMDGVVAALSDCVTHDLNPGVHAERSALPGCWRKWVWSALGCELLLLLALGVLTWSALVARWRTDAELRAIRISNDRAAVHRREGERMRAERTQAEAVRSWIGANYHAQRLLVDVLGSLPPGVALESFSAHLDEGSPQMALEFVLVGGDEAQVATARALEKTVLGLDFQIGERSVPVPAGRGLSYRWRLIMPPMSGEGTRT</sequence>